<dbReference type="GO" id="GO:0047522">
    <property type="term" value="F:15-oxoprostaglandin 13-reductase [NAD(P)+] activity"/>
    <property type="evidence" value="ECO:0007669"/>
    <property type="project" value="UniProtKB-EC"/>
</dbReference>
<accession>A0A3Q3WHH8</accession>
<evidence type="ECO:0000256" key="7">
    <source>
        <dbReference type="ARBA" id="ARBA00049070"/>
    </source>
</evidence>
<evidence type="ECO:0000313" key="10">
    <source>
        <dbReference type="Proteomes" id="UP000261620"/>
    </source>
</evidence>
<reference evidence="9" key="2">
    <citation type="submission" date="2025-09" db="UniProtKB">
        <authorList>
            <consortium name="Ensembl"/>
        </authorList>
    </citation>
    <scope>IDENTIFICATION</scope>
</reference>
<name>A0A3Q3WHH8_MOLML</name>
<comment type="catalytic activity">
    <reaction evidence="5">
        <text>13,14-dihydro-15-oxo-prostaglandin F1alpha + NADP(+) = 15-oxoprostaglandin F1alpha + NADPH + H(+)</text>
        <dbReference type="Rhea" id="RHEA:50592"/>
        <dbReference type="ChEBI" id="CHEBI:15378"/>
        <dbReference type="ChEBI" id="CHEBI:57783"/>
        <dbReference type="ChEBI" id="CHEBI:58349"/>
        <dbReference type="ChEBI" id="CHEBI:79072"/>
        <dbReference type="ChEBI" id="CHEBI:133411"/>
    </reaction>
    <physiologicalReaction direction="right-to-left" evidence="5">
        <dbReference type="Rhea" id="RHEA:50594"/>
    </physiologicalReaction>
</comment>
<dbReference type="Proteomes" id="UP000261620">
    <property type="component" value="Unplaced"/>
</dbReference>
<evidence type="ECO:0000256" key="3">
    <source>
        <dbReference type="ARBA" id="ARBA00023002"/>
    </source>
</evidence>
<organism evidence="9 10">
    <name type="scientific">Mola mola</name>
    <name type="common">Ocean sunfish</name>
    <name type="synonym">Tetraodon mola</name>
    <dbReference type="NCBI Taxonomy" id="94237"/>
    <lineage>
        <taxon>Eukaryota</taxon>
        <taxon>Metazoa</taxon>
        <taxon>Chordata</taxon>
        <taxon>Craniata</taxon>
        <taxon>Vertebrata</taxon>
        <taxon>Euteleostomi</taxon>
        <taxon>Actinopterygii</taxon>
        <taxon>Neopterygii</taxon>
        <taxon>Teleostei</taxon>
        <taxon>Neoteleostei</taxon>
        <taxon>Acanthomorphata</taxon>
        <taxon>Eupercaria</taxon>
        <taxon>Tetraodontiformes</taxon>
        <taxon>Molidae</taxon>
        <taxon>Mola</taxon>
    </lineage>
</organism>
<dbReference type="PANTHER" id="PTHR43205">
    <property type="entry name" value="PROSTAGLANDIN REDUCTASE"/>
    <property type="match status" value="1"/>
</dbReference>
<evidence type="ECO:0000256" key="6">
    <source>
        <dbReference type="ARBA" id="ARBA00048290"/>
    </source>
</evidence>
<evidence type="ECO:0000259" key="8">
    <source>
        <dbReference type="Pfam" id="PF16884"/>
    </source>
</evidence>
<comment type="catalytic activity">
    <reaction evidence="7">
        <text>13,14-dihydro-15-oxo-prostaglandin E1 + NADP(+) = 15-oxoprostaglandin E1 + NADPH + H(+)</text>
        <dbReference type="Rhea" id="RHEA:50584"/>
        <dbReference type="ChEBI" id="CHEBI:15378"/>
        <dbReference type="ChEBI" id="CHEBI:57401"/>
        <dbReference type="ChEBI" id="CHEBI:57783"/>
        <dbReference type="ChEBI" id="CHEBI:58349"/>
        <dbReference type="ChEBI" id="CHEBI:133408"/>
    </reaction>
    <physiologicalReaction direction="right-to-left" evidence="7">
        <dbReference type="Rhea" id="RHEA:50586"/>
    </physiologicalReaction>
</comment>
<feature type="domain" description="Oxidoreductase N-terminal" evidence="8">
    <location>
        <begin position="5"/>
        <end position="66"/>
    </location>
</feature>
<reference evidence="9" key="1">
    <citation type="submission" date="2025-08" db="UniProtKB">
        <authorList>
            <consortium name="Ensembl"/>
        </authorList>
    </citation>
    <scope>IDENTIFICATION</scope>
</reference>
<comment type="catalytic activity">
    <reaction evidence="6">
        <text>13,14-dihydro-15-oxo-PGF2alpha + NADP(+) = 15-oxoprostaglandin F2alpha + NADPH + H(+)</text>
        <dbReference type="Rhea" id="RHEA:50588"/>
        <dbReference type="ChEBI" id="CHEBI:15378"/>
        <dbReference type="ChEBI" id="CHEBI:57783"/>
        <dbReference type="ChEBI" id="CHEBI:58349"/>
        <dbReference type="ChEBI" id="CHEBI:133374"/>
        <dbReference type="ChEBI" id="CHEBI:133409"/>
    </reaction>
    <physiologicalReaction direction="right-to-left" evidence="6">
        <dbReference type="Rhea" id="RHEA:50590"/>
    </physiologicalReaction>
</comment>
<proteinExistence type="inferred from homology"/>
<evidence type="ECO:0000256" key="2">
    <source>
        <dbReference type="ARBA" id="ARBA00011981"/>
    </source>
</evidence>
<dbReference type="Ensembl" id="ENSMMOT00000017138.1">
    <property type="protein sequence ID" value="ENSMMOP00000016861.1"/>
    <property type="gene ID" value="ENSMMOG00000012830.1"/>
</dbReference>
<protein>
    <recommendedName>
        <fullName evidence="4">15-oxoprostaglandin 13-reductase</fullName>
        <ecNumber evidence="2">1.3.1.48</ecNumber>
    </recommendedName>
    <alternativeName>
        <fullName evidence="4">15-oxoprostaglandin 13-reductase</fullName>
    </alternativeName>
</protein>
<sequence length="75" mass="8732">MVQAKAWILTKHFDGFPKDSDFELKVEELPEAKDGEVLLQALFLSIDPYMRFRMKEGDVMIGTQVAKHINQLFLY</sequence>
<evidence type="ECO:0000256" key="4">
    <source>
        <dbReference type="ARBA" id="ARBA00033119"/>
    </source>
</evidence>
<dbReference type="InterPro" id="IPR045010">
    <property type="entry name" value="MDR_fam"/>
</dbReference>
<dbReference type="SUPFAM" id="SSF50129">
    <property type="entry name" value="GroES-like"/>
    <property type="match status" value="1"/>
</dbReference>
<keyword evidence="3" id="KW-0560">Oxidoreductase</keyword>
<evidence type="ECO:0000313" key="9">
    <source>
        <dbReference type="Ensembl" id="ENSMMOP00000016861.1"/>
    </source>
</evidence>
<dbReference type="Gene3D" id="3.90.180.10">
    <property type="entry name" value="Medium-chain alcohol dehydrogenases, catalytic domain"/>
    <property type="match status" value="1"/>
</dbReference>
<dbReference type="Pfam" id="PF16884">
    <property type="entry name" value="ADH_N_2"/>
    <property type="match status" value="1"/>
</dbReference>
<dbReference type="AlphaFoldDB" id="A0A3Q3WHH8"/>
<evidence type="ECO:0000256" key="5">
    <source>
        <dbReference type="ARBA" id="ARBA00047878"/>
    </source>
</evidence>
<comment type="similarity">
    <text evidence="1">Belongs to the NADP-dependent oxidoreductase L4BD family.</text>
</comment>
<keyword evidence="10" id="KW-1185">Reference proteome</keyword>
<dbReference type="InterPro" id="IPR011032">
    <property type="entry name" value="GroES-like_sf"/>
</dbReference>
<dbReference type="InterPro" id="IPR041694">
    <property type="entry name" value="ADH_N_2"/>
</dbReference>
<dbReference type="EC" id="1.3.1.48" evidence="2"/>
<evidence type="ECO:0000256" key="1">
    <source>
        <dbReference type="ARBA" id="ARBA00010460"/>
    </source>
</evidence>
<dbReference type="PANTHER" id="PTHR43205:SF7">
    <property type="entry name" value="PROSTAGLANDIN REDUCTASE 1"/>
    <property type="match status" value="1"/>
</dbReference>
<dbReference type="GO" id="GO:0006693">
    <property type="term" value="P:prostaglandin metabolic process"/>
    <property type="evidence" value="ECO:0007669"/>
    <property type="project" value="TreeGrafter"/>
</dbReference>